<dbReference type="PANTHER" id="PTHR43475">
    <property type="entry name" value="METHYLTHIORIBOSE-1-PHOSPHATE ISOMERASE"/>
    <property type="match status" value="1"/>
</dbReference>
<dbReference type="InterPro" id="IPR042529">
    <property type="entry name" value="IF_2B-like_C"/>
</dbReference>
<dbReference type="Pfam" id="PF01008">
    <property type="entry name" value="IF-2B"/>
    <property type="match status" value="1"/>
</dbReference>
<dbReference type="AlphaFoldDB" id="X0V569"/>
<evidence type="ECO:0000313" key="1">
    <source>
        <dbReference type="EMBL" id="GAG07633.1"/>
    </source>
</evidence>
<dbReference type="Gene3D" id="1.20.120.420">
    <property type="entry name" value="translation initiation factor eif-2b, domain 1"/>
    <property type="match status" value="1"/>
</dbReference>
<dbReference type="InterPro" id="IPR027363">
    <property type="entry name" value="M1Pi_N"/>
</dbReference>
<comment type="caution">
    <text evidence="1">The sequence shown here is derived from an EMBL/GenBank/DDBJ whole genome shotgun (WGS) entry which is preliminary data.</text>
</comment>
<gene>
    <name evidence="1" type="ORF">S01H1_42546</name>
</gene>
<dbReference type="PANTHER" id="PTHR43475:SF1">
    <property type="entry name" value="METHYLTHIORIBOSE-1-PHOSPHATE ISOMERASE"/>
    <property type="match status" value="1"/>
</dbReference>
<proteinExistence type="predicted"/>
<dbReference type="InterPro" id="IPR000649">
    <property type="entry name" value="IF-2B-related"/>
</dbReference>
<sequence length="154" mass="17033">MDKFSRICRDIRELKIQGAEAVARAALEALQSRSDKKAIETLVGLRPTEPMLRNALRFASTDPKFLAKKALRIFDKAAQDIALMGSGKIGGGMKVFTHCHSSTVMNILKESWKHGVKFEVFCTETRPLFQGRKTAEELADDGIPVTLLVDSAAR</sequence>
<dbReference type="EMBL" id="BARS01027063">
    <property type="protein sequence ID" value="GAG07633.1"/>
    <property type="molecule type" value="Genomic_DNA"/>
</dbReference>
<dbReference type="GO" id="GO:0046523">
    <property type="term" value="F:S-methyl-5-thioribose-1-phosphate isomerase activity"/>
    <property type="evidence" value="ECO:0007669"/>
    <property type="project" value="TreeGrafter"/>
</dbReference>
<reference evidence="1" key="1">
    <citation type="journal article" date="2014" name="Front. Microbiol.">
        <title>High frequency of phylogenetically diverse reductive dehalogenase-homologous genes in deep subseafloor sedimentary metagenomes.</title>
        <authorList>
            <person name="Kawai M."/>
            <person name="Futagami T."/>
            <person name="Toyoda A."/>
            <person name="Takaki Y."/>
            <person name="Nishi S."/>
            <person name="Hori S."/>
            <person name="Arai W."/>
            <person name="Tsubouchi T."/>
            <person name="Morono Y."/>
            <person name="Uchiyama I."/>
            <person name="Ito T."/>
            <person name="Fujiyama A."/>
            <person name="Inagaki F."/>
            <person name="Takami H."/>
        </authorList>
    </citation>
    <scope>NUCLEOTIDE SEQUENCE</scope>
    <source>
        <strain evidence="1">Expedition CK06-06</strain>
    </source>
</reference>
<feature type="non-terminal residue" evidence="1">
    <location>
        <position position="154"/>
    </location>
</feature>
<dbReference type="Gene3D" id="3.40.50.10470">
    <property type="entry name" value="Translation initiation factor eif-2b, domain 2"/>
    <property type="match status" value="1"/>
</dbReference>
<protein>
    <submittedName>
        <fullName evidence="1">Uncharacterized protein</fullName>
    </submittedName>
</protein>
<dbReference type="SUPFAM" id="SSF100950">
    <property type="entry name" value="NagB/RpiA/CoA transferase-like"/>
    <property type="match status" value="1"/>
</dbReference>
<accession>X0V569</accession>
<dbReference type="GO" id="GO:0019509">
    <property type="term" value="P:L-methionine salvage from methylthioadenosine"/>
    <property type="evidence" value="ECO:0007669"/>
    <property type="project" value="TreeGrafter"/>
</dbReference>
<dbReference type="InterPro" id="IPR037171">
    <property type="entry name" value="NagB/RpiA_transferase-like"/>
</dbReference>
<organism evidence="1">
    <name type="scientific">marine sediment metagenome</name>
    <dbReference type="NCBI Taxonomy" id="412755"/>
    <lineage>
        <taxon>unclassified sequences</taxon>
        <taxon>metagenomes</taxon>
        <taxon>ecological metagenomes</taxon>
    </lineage>
</organism>
<name>X0V569_9ZZZZ</name>